<gene>
    <name evidence="2" type="ORF">FZC84_10595</name>
</gene>
<organism evidence="2 3">
    <name type="scientific">Rossellomorea vietnamensis</name>
    <dbReference type="NCBI Taxonomy" id="218284"/>
    <lineage>
        <taxon>Bacteria</taxon>
        <taxon>Bacillati</taxon>
        <taxon>Bacillota</taxon>
        <taxon>Bacilli</taxon>
        <taxon>Bacillales</taxon>
        <taxon>Bacillaceae</taxon>
        <taxon>Rossellomorea</taxon>
    </lineage>
</organism>
<proteinExistence type="predicted"/>
<dbReference type="SUPFAM" id="SSF56235">
    <property type="entry name" value="N-terminal nucleophile aminohydrolases (Ntn hydrolases)"/>
    <property type="match status" value="1"/>
</dbReference>
<sequence>MSNFEVKVLQARGSSFFIGLKTAEQIHNLSILGTLQSITKPEINVHEMKSIYENYAPHLIQELEGLADGLSISFEKAAAMFSGYDVPKTDAMGCSAFMTDEFYVRNYDFAPGLYDGLFSLVQGDNVLASAGYNLQLIGRHDGVNEKGLAAGLHFVSYNLYRKGISPWTAIRMVLDKCSSVDEAILMLNELPHAACYNFSIGDGKGNRAVVEATPENVKVRKGEGVSVCVNHFEEEELQNKNRPSLEGSLRRRYHLMDLRKNNLTHELAFNHFRSKQSPIFFRDYDQLFGTLHTFSYGYRDSRILSSIAQSSQILDIDFQEWAKGKDAPIESMEGFIEQLSSEF</sequence>
<dbReference type="Gene3D" id="3.60.60.10">
    <property type="entry name" value="Penicillin V Acylase, Chain A"/>
    <property type="match status" value="1"/>
</dbReference>
<evidence type="ECO:0000313" key="3">
    <source>
        <dbReference type="Proteomes" id="UP000325182"/>
    </source>
</evidence>
<evidence type="ECO:0000313" key="2">
    <source>
        <dbReference type="EMBL" id="TYR99203.1"/>
    </source>
</evidence>
<dbReference type="PANTHER" id="PTHR34180">
    <property type="entry name" value="PEPTIDASE C45"/>
    <property type="match status" value="1"/>
</dbReference>
<protein>
    <submittedName>
        <fullName evidence="2">Linear amide C-N hydrolase</fullName>
    </submittedName>
</protein>
<dbReference type="InterPro" id="IPR005079">
    <property type="entry name" value="Peptidase_C45_hydrolase"/>
</dbReference>
<dbReference type="NCBIfam" id="NF040521">
    <property type="entry name" value="C45_proenzyme"/>
    <property type="match status" value="1"/>
</dbReference>
<dbReference type="InterPro" id="IPR029055">
    <property type="entry name" value="Ntn_hydrolases_N"/>
</dbReference>
<dbReference type="EMBL" id="VTEG01000006">
    <property type="protein sequence ID" value="TYR99203.1"/>
    <property type="molecule type" value="Genomic_DNA"/>
</dbReference>
<dbReference type="AlphaFoldDB" id="A0A5D4MCZ3"/>
<comment type="caution">
    <text evidence="2">The sequence shown here is derived from an EMBL/GenBank/DDBJ whole genome shotgun (WGS) entry which is preliminary data.</text>
</comment>
<dbReference type="Proteomes" id="UP000325182">
    <property type="component" value="Unassembled WGS sequence"/>
</dbReference>
<dbReference type="Pfam" id="PF03417">
    <property type="entry name" value="AAT"/>
    <property type="match status" value="1"/>
</dbReference>
<accession>A0A5D4MCZ3</accession>
<dbReference type="CDD" id="cd01935">
    <property type="entry name" value="Ntn_CGH_like"/>
    <property type="match status" value="1"/>
</dbReference>
<dbReference type="PANTHER" id="PTHR34180:SF1">
    <property type="entry name" value="BETA-ALANYL-DOPAMINE_CARCININE HYDROLASE"/>
    <property type="match status" value="1"/>
</dbReference>
<evidence type="ECO:0000259" key="1">
    <source>
        <dbReference type="Pfam" id="PF03417"/>
    </source>
</evidence>
<keyword evidence="2" id="KW-0378">Hydrolase</keyword>
<feature type="domain" description="Peptidase C45 hydrolase" evidence="1">
    <location>
        <begin position="101"/>
        <end position="304"/>
    </location>
</feature>
<reference evidence="2 3" key="1">
    <citation type="submission" date="2019-08" db="EMBL/GenBank/DDBJ databases">
        <title>Bacillus genomes from the desert of Cuatro Cienegas, Coahuila.</title>
        <authorList>
            <person name="Olmedo-Alvarez G."/>
        </authorList>
    </citation>
    <scope>NUCLEOTIDE SEQUENCE [LARGE SCALE GENOMIC DNA]</scope>
    <source>
        <strain evidence="2 3">CH128b_4D</strain>
    </source>
</reference>
<dbReference type="InterPro" id="IPR047801">
    <property type="entry name" value="Peptidase_C45"/>
</dbReference>
<name>A0A5D4MCZ3_9BACI</name>
<dbReference type="InterPro" id="IPR047794">
    <property type="entry name" value="C45_proenzyme-like"/>
</dbReference>
<dbReference type="GO" id="GO:0016787">
    <property type="term" value="F:hydrolase activity"/>
    <property type="evidence" value="ECO:0007669"/>
    <property type="project" value="UniProtKB-KW"/>
</dbReference>
<dbReference type="RefSeq" id="WP_148953834.1">
    <property type="nucleotide sequence ID" value="NZ_VTEG01000006.1"/>
</dbReference>